<sequence>MNKEKSYLASPNRKTVLENCVLQRYDDSVERIVERDIKREEMKEINAEKTKEWKIFIILRNE</sequence>
<reference evidence="1 2" key="1">
    <citation type="submission" date="2015-07" db="EMBL/GenBank/DDBJ databases">
        <title>The genome of Melipona quadrifasciata.</title>
        <authorList>
            <person name="Pan H."/>
            <person name="Kapheim K."/>
        </authorList>
    </citation>
    <scope>NUCLEOTIDE SEQUENCE [LARGE SCALE GENOMIC DNA]</scope>
    <source>
        <strain evidence="1">0111107301</strain>
        <tissue evidence="1">Whole body</tissue>
    </source>
</reference>
<accession>A0A0M8ZQL0</accession>
<proteinExistence type="predicted"/>
<dbReference type="AlphaFoldDB" id="A0A0M8ZQL0"/>
<gene>
    <name evidence="1" type="ORF">WN51_06508</name>
</gene>
<organism evidence="1 2">
    <name type="scientific">Melipona quadrifasciata</name>
    <dbReference type="NCBI Taxonomy" id="166423"/>
    <lineage>
        <taxon>Eukaryota</taxon>
        <taxon>Metazoa</taxon>
        <taxon>Ecdysozoa</taxon>
        <taxon>Arthropoda</taxon>
        <taxon>Hexapoda</taxon>
        <taxon>Insecta</taxon>
        <taxon>Pterygota</taxon>
        <taxon>Neoptera</taxon>
        <taxon>Endopterygota</taxon>
        <taxon>Hymenoptera</taxon>
        <taxon>Apocrita</taxon>
        <taxon>Aculeata</taxon>
        <taxon>Apoidea</taxon>
        <taxon>Anthophila</taxon>
        <taxon>Apidae</taxon>
        <taxon>Melipona</taxon>
    </lineage>
</organism>
<protein>
    <submittedName>
        <fullName evidence="1">Uncharacterized protein</fullName>
    </submittedName>
</protein>
<evidence type="ECO:0000313" key="2">
    <source>
        <dbReference type="Proteomes" id="UP000053105"/>
    </source>
</evidence>
<name>A0A0M8ZQL0_9HYME</name>
<evidence type="ECO:0000313" key="1">
    <source>
        <dbReference type="EMBL" id="KOX69105.1"/>
    </source>
</evidence>
<dbReference type="EMBL" id="KQ435900">
    <property type="protein sequence ID" value="KOX69105.1"/>
    <property type="molecule type" value="Genomic_DNA"/>
</dbReference>
<dbReference type="Proteomes" id="UP000053105">
    <property type="component" value="Unassembled WGS sequence"/>
</dbReference>
<keyword evidence="2" id="KW-1185">Reference proteome</keyword>